<proteinExistence type="inferred from homology"/>
<dbReference type="SUPFAM" id="SSF53335">
    <property type="entry name" value="S-adenosyl-L-methionine-dependent methyltransferases"/>
    <property type="match status" value="1"/>
</dbReference>
<feature type="compositionally biased region" description="Polar residues" evidence="4">
    <location>
        <begin position="24"/>
        <end position="34"/>
    </location>
</feature>
<dbReference type="InterPro" id="IPR026113">
    <property type="entry name" value="METTL2/6/8-like"/>
</dbReference>
<dbReference type="GO" id="GO:0052735">
    <property type="term" value="F:tRNA (cytidine-3-)-methyltransferase activity"/>
    <property type="evidence" value="ECO:0007669"/>
    <property type="project" value="TreeGrafter"/>
</dbReference>
<dbReference type="PANTHER" id="PTHR22809">
    <property type="entry name" value="METHYLTRANSFERASE-RELATED"/>
    <property type="match status" value="1"/>
</dbReference>
<accession>A0A5C5FSF4</accession>
<feature type="region of interest" description="Disordered" evidence="4">
    <location>
        <begin position="436"/>
        <end position="457"/>
    </location>
</feature>
<organism evidence="6 7">
    <name type="scientific">Rhodotorula diobovata</name>
    <dbReference type="NCBI Taxonomy" id="5288"/>
    <lineage>
        <taxon>Eukaryota</taxon>
        <taxon>Fungi</taxon>
        <taxon>Dikarya</taxon>
        <taxon>Basidiomycota</taxon>
        <taxon>Pucciniomycotina</taxon>
        <taxon>Microbotryomycetes</taxon>
        <taxon>Sporidiobolales</taxon>
        <taxon>Sporidiobolaceae</taxon>
        <taxon>Rhodotorula</taxon>
    </lineage>
</organism>
<comment type="similarity">
    <text evidence="1">Belongs to the methyltransferase superfamily. METL family.</text>
</comment>
<dbReference type="Proteomes" id="UP000311382">
    <property type="component" value="Unassembled WGS sequence"/>
</dbReference>
<reference evidence="6 7" key="1">
    <citation type="submission" date="2019-03" db="EMBL/GenBank/DDBJ databases">
        <title>Rhodosporidium diobovatum UCD-FST 08-225 genome sequencing, assembly, and annotation.</title>
        <authorList>
            <person name="Fakankun I.U."/>
            <person name="Fristensky B."/>
            <person name="Levin D.B."/>
        </authorList>
    </citation>
    <scope>NUCLEOTIDE SEQUENCE [LARGE SCALE GENOMIC DNA]</scope>
    <source>
        <strain evidence="6 7">UCD-FST 08-225</strain>
    </source>
</reference>
<dbReference type="EMBL" id="SOZI01000084">
    <property type="protein sequence ID" value="TNY19808.1"/>
    <property type="molecule type" value="Genomic_DNA"/>
</dbReference>
<evidence type="ECO:0000313" key="6">
    <source>
        <dbReference type="EMBL" id="TNY19808.1"/>
    </source>
</evidence>
<evidence type="ECO:0000256" key="2">
    <source>
        <dbReference type="ARBA" id="ARBA00022603"/>
    </source>
</evidence>
<evidence type="ECO:0000256" key="4">
    <source>
        <dbReference type="SAM" id="MobiDB-lite"/>
    </source>
</evidence>
<keyword evidence="7" id="KW-1185">Reference proteome</keyword>
<feature type="compositionally biased region" description="Low complexity" evidence="4">
    <location>
        <begin position="338"/>
        <end position="352"/>
    </location>
</feature>
<feature type="domain" description="Methyltransferase type 12" evidence="5">
    <location>
        <begin position="162"/>
        <end position="266"/>
    </location>
</feature>
<keyword evidence="3" id="KW-0808">Transferase</keyword>
<evidence type="ECO:0000256" key="1">
    <source>
        <dbReference type="ARBA" id="ARBA00009725"/>
    </source>
</evidence>
<dbReference type="STRING" id="5288.A0A5C5FSF4"/>
<comment type="caution">
    <text evidence="6">The sequence shown here is derived from an EMBL/GenBank/DDBJ whole genome shotgun (WGS) entry which is preliminary data.</text>
</comment>
<dbReference type="OrthoDB" id="417697at2759"/>
<dbReference type="CDD" id="cd02440">
    <property type="entry name" value="AdoMet_MTases"/>
    <property type="match status" value="1"/>
</dbReference>
<protein>
    <submittedName>
        <fullName evidence="6">Actin filament binding protein</fullName>
    </submittedName>
</protein>
<feature type="region of interest" description="Disordered" evidence="4">
    <location>
        <begin position="1"/>
        <end position="43"/>
    </location>
</feature>
<dbReference type="PANTHER" id="PTHR22809:SF11">
    <property type="entry name" value="TRNA N(3)-METHYLCYTIDINE METHYLTRANSFERASE METTL2"/>
    <property type="match status" value="1"/>
</dbReference>
<dbReference type="InterPro" id="IPR029063">
    <property type="entry name" value="SAM-dependent_MTases_sf"/>
</dbReference>
<gene>
    <name evidence="6" type="ORF">DMC30DRAFT_447615</name>
</gene>
<keyword evidence="2" id="KW-0489">Methyltransferase</keyword>
<name>A0A5C5FSF4_9BASI</name>
<dbReference type="Gene3D" id="3.40.50.150">
    <property type="entry name" value="Vaccinia Virus protein VP39"/>
    <property type="match status" value="1"/>
</dbReference>
<dbReference type="GO" id="GO:0032259">
    <property type="term" value="P:methylation"/>
    <property type="evidence" value="ECO:0007669"/>
    <property type="project" value="UniProtKB-KW"/>
</dbReference>
<feature type="compositionally biased region" description="Low complexity" evidence="4">
    <location>
        <begin position="8"/>
        <end position="20"/>
    </location>
</feature>
<feature type="region of interest" description="Disordered" evidence="4">
    <location>
        <begin position="319"/>
        <end position="394"/>
    </location>
</feature>
<sequence length="457" mass="49930">MQHTDNSGAPAEPGAPALAPSTEPVPSTSTATPDQPQPRVRRKAPQLMADLVLADELIEGAPSRNGGRLLTEDRDPWTHNAWDQVAWGDEEETFAQAALERQRNSPVPQHLQDEFNANPAAQWDTFYAHNKDNFFKERSWLKNEFPELADCLKADAGPRCVVEIGCGNGSTLFPLLADNENPLLDLHGYDYSKEAVAVVKSSASFDPTRCTCEVWDLSSRAGPPPTVAPGSVDVLTMIFVFSALHPDEWAQAVHNAYTMLKPGGILLFRDYGRNDLAMLRFKANRYMQDGLYVRGDNTRVYFFERDELQYIFGGVRRTGATRDVPSSSDDAPTRTDDVAPTATTETTTTTVEELPSGELVSTTSLGGGDTPLTPTTPTSRAATPAPSPASLAVDRGETLTPVRFELLQLGVDRRLLLNRKRQIKMFRVWMQGRWRKPAGDAASGGEGAGAASATAQR</sequence>
<dbReference type="PIRSF" id="PIRSF037755">
    <property type="entry name" value="Mettl2_prd"/>
    <property type="match status" value="1"/>
</dbReference>
<dbReference type="AlphaFoldDB" id="A0A5C5FSF4"/>
<evidence type="ECO:0000259" key="5">
    <source>
        <dbReference type="Pfam" id="PF08242"/>
    </source>
</evidence>
<evidence type="ECO:0000256" key="3">
    <source>
        <dbReference type="ARBA" id="ARBA00022679"/>
    </source>
</evidence>
<dbReference type="Pfam" id="PF08242">
    <property type="entry name" value="Methyltransf_12"/>
    <property type="match status" value="1"/>
</dbReference>
<dbReference type="InterPro" id="IPR013217">
    <property type="entry name" value="Methyltransf_12"/>
</dbReference>
<feature type="compositionally biased region" description="Low complexity" evidence="4">
    <location>
        <begin position="370"/>
        <end position="392"/>
    </location>
</feature>
<evidence type="ECO:0000313" key="7">
    <source>
        <dbReference type="Proteomes" id="UP000311382"/>
    </source>
</evidence>